<evidence type="ECO:0000313" key="1">
    <source>
        <dbReference type="EMBL" id="KAJ9118897.1"/>
    </source>
</evidence>
<accession>A0ACC2X4Q3</accession>
<proteinExistence type="predicted"/>
<dbReference type="Proteomes" id="UP001234202">
    <property type="component" value="Unassembled WGS sequence"/>
</dbReference>
<keyword evidence="2" id="KW-1185">Reference proteome</keyword>
<comment type="caution">
    <text evidence="1">The sequence shown here is derived from an EMBL/GenBank/DDBJ whole genome shotgun (WGS) entry which is preliminary data.</text>
</comment>
<gene>
    <name evidence="1" type="ORF">QFC24_005860</name>
</gene>
<evidence type="ECO:0000313" key="2">
    <source>
        <dbReference type="Proteomes" id="UP001234202"/>
    </source>
</evidence>
<reference evidence="1" key="1">
    <citation type="submission" date="2023-04" db="EMBL/GenBank/DDBJ databases">
        <title>Draft Genome sequencing of Naganishia species isolated from polar environments using Oxford Nanopore Technology.</title>
        <authorList>
            <person name="Leo P."/>
            <person name="Venkateswaran K."/>
        </authorList>
    </citation>
    <scope>NUCLEOTIDE SEQUENCE</scope>
    <source>
        <strain evidence="1">DBVPG 5303</strain>
    </source>
</reference>
<dbReference type="EMBL" id="JASBWV010000026">
    <property type="protein sequence ID" value="KAJ9118897.1"/>
    <property type="molecule type" value="Genomic_DNA"/>
</dbReference>
<protein>
    <submittedName>
        <fullName evidence="1">Uncharacterized protein</fullName>
    </submittedName>
</protein>
<name>A0ACC2X4Q3_9TREE</name>
<organism evidence="1 2">
    <name type="scientific">Naganishia onofrii</name>
    <dbReference type="NCBI Taxonomy" id="1851511"/>
    <lineage>
        <taxon>Eukaryota</taxon>
        <taxon>Fungi</taxon>
        <taxon>Dikarya</taxon>
        <taxon>Basidiomycota</taxon>
        <taxon>Agaricomycotina</taxon>
        <taxon>Tremellomycetes</taxon>
        <taxon>Filobasidiales</taxon>
        <taxon>Filobasidiaceae</taxon>
        <taxon>Naganishia</taxon>
    </lineage>
</organism>
<sequence length="614" mass="65881">MLERLLVVRGVYAPAAEKIMELLASHLFRPSPFESTGWKARDKASIMSASRTPSKTSKSRHNTPSKHTASALASNSHANISLDGFDTSFAKGDTTNNSFISRKPIGSANVSPRKSAHTVGRTTTAPISSGNSVNANLRGFDTDRKDAAISSSNSGKFATGRNLDRFIPSRKTSGDLSIPSLANSSLNISMSELSLGDTSTLSNHDGSSQSHTRILSFAAAPPPPSSHNPHANSHLNQSRQYTGGARGAYVGGSRSSQSTGQPAVPNKRRIPAIPDRVLDAPGFKDDYYLNLVSWSSSNKVAIGLGELAYVWNADTGDVTSLGTEGDDQPQVCSVDWASDGSFLAIGNEDGAVELWDADTGQRVRKMEGHQARVAALSWNGSVVSSGCKDGSIHHHDVRVAQHKVQDLRGHRAEVCGLAWRGDGQFLASGGNDNVVNCWDGRIGQSVLKDAEGLPTAPPKWQKMNHTAAVKAIAWCPWQTSLLATGGGTSDQTIHFWSSTTGARLSSLPTSSQVTSLIWSNHSKEILATHGFPDKSMTLWSYPSLTKVQELQGAHDERILGSAVSPDGCTVVTGAADENLKFWKIWEARNSYKSKSEDRDENGAVRTKHTPSMWR</sequence>